<accession>A0A9N8WY57</accession>
<evidence type="ECO:0000259" key="7">
    <source>
        <dbReference type="PROSITE" id="PS51387"/>
    </source>
</evidence>
<reference evidence="8" key="1">
    <citation type="submission" date="2021-03" db="EMBL/GenBank/DDBJ databases">
        <authorList>
            <person name="Alouane T."/>
            <person name="Langin T."/>
            <person name="Bonhomme L."/>
        </authorList>
    </citation>
    <scope>NUCLEOTIDE SEQUENCE</scope>
    <source>
        <strain evidence="8">MDC_Fg202</strain>
    </source>
</reference>
<keyword evidence="3" id="KW-0812">Transmembrane</keyword>
<dbReference type="GO" id="GO:0000246">
    <property type="term" value="F:Delta24(24-1) sterol reductase activity"/>
    <property type="evidence" value="ECO:0007669"/>
    <property type="project" value="TreeGrafter"/>
</dbReference>
<dbReference type="EC" id="1.3.1.72" evidence="2"/>
<dbReference type="InterPro" id="IPR040165">
    <property type="entry name" value="Diminuto-like"/>
</dbReference>
<organism evidence="8 9">
    <name type="scientific">Gibberella zeae</name>
    <name type="common">Wheat head blight fungus</name>
    <name type="synonym">Fusarium graminearum</name>
    <dbReference type="NCBI Taxonomy" id="5518"/>
    <lineage>
        <taxon>Eukaryota</taxon>
        <taxon>Fungi</taxon>
        <taxon>Dikarya</taxon>
        <taxon>Ascomycota</taxon>
        <taxon>Pezizomycotina</taxon>
        <taxon>Sordariomycetes</taxon>
        <taxon>Hypocreomycetidae</taxon>
        <taxon>Hypocreales</taxon>
        <taxon>Nectriaceae</taxon>
        <taxon>Fusarium</taxon>
    </lineage>
</organism>
<dbReference type="InterPro" id="IPR006094">
    <property type="entry name" value="Oxid_FAD_bind_N"/>
</dbReference>
<proteinExistence type="predicted"/>
<dbReference type="Proteomes" id="UP000746612">
    <property type="component" value="Unassembled WGS sequence"/>
</dbReference>
<dbReference type="Gene3D" id="3.30.465.10">
    <property type="match status" value="1"/>
</dbReference>
<evidence type="ECO:0000256" key="3">
    <source>
        <dbReference type="ARBA" id="ARBA00022692"/>
    </source>
</evidence>
<dbReference type="AlphaFoldDB" id="A0A9N8WY57"/>
<sequence length="678" mass="77447">MQRHDKIVEDVSMRIRDLHKLGQPYRISHGSSSSTRPRHSPNTNVIDISMLSQVISVDTEKNTCLVEPNVPMDRLVEATMPYGLIPPVVMEFPGITAGGGYSGTSGESSSFRHGFFNETINFVEMILGNGDVVRASSEEREDLFYGAAGAAGTLGVTTLLEIRLVQARKFVKTTYHRVDSVASAVSETKRCCGVPDTDYVDAILFSKDHGVVITGQLTDHKTPESHLATFSNAADPWFYLHVQEKTKNLLPSSNITEYIPLGEYLFRYDRAAFWVGRQGYTYFKFIPFNRFFRWLLDDYSHTRTLYHALHASCISEQFVVQDLALPYDTAEEFINWVDFELGIWPLWLCPLKEARMPTFHPVTTSMENPGVGDGEVDMSQPMLNIGVWGWGPRNAEEFKAKNRGLEKKLAGLRGRKWLYAHAYYTEEKFWELYDHSWYRKLRERYFATTLPTVYDKVKQPERGLDGQAGGERWSWKSLWSKWPIGGLYGMYMAFNSGDISLHRQTTWKYKSELWGQGLDKTPEYPSGPLGTTCFITHQPGIHLTANMGAIRFRYLDKFSSTSHYSGIGVNEFQDFLNVLQDGKEGDKSDIYISNWSFGQLVAFCVWFPTILKFFLSQCCLRKRVGDMIEITYRIENERPGSDVALESLIPSGSSDRRGTHDMESNRSTSRRSWERIDN</sequence>
<dbReference type="GO" id="GO:0008202">
    <property type="term" value="P:steroid metabolic process"/>
    <property type="evidence" value="ECO:0007669"/>
    <property type="project" value="TreeGrafter"/>
</dbReference>
<evidence type="ECO:0000256" key="5">
    <source>
        <dbReference type="ARBA" id="ARBA00023136"/>
    </source>
</evidence>
<dbReference type="InterPro" id="IPR036318">
    <property type="entry name" value="FAD-bd_PCMH-like_sf"/>
</dbReference>
<evidence type="ECO:0000256" key="1">
    <source>
        <dbReference type="ARBA" id="ARBA00004167"/>
    </source>
</evidence>
<evidence type="ECO:0000256" key="2">
    <source>
        <dbReference type="ARBA" id="ARBA00012405"/>
    </source>
</evidence>
<dbReference type="Pfam" id="PF01565">
    <property type="entry name" value="FAD_binding_4"/>
    <property type="match status" value="1"/>
</dbReference>
<feature type="compositionally biased region" description="Basic and acidic residues" evidence="6">
    <location>
        <begin position="654"/>
        <end position="664"/>
    </location>
</feature>
<dbReference type="PROSITE" id="PS51387">
    <property type="entry name" value="FAD_PCMH"/>
    <property type="match status" value="1"/>
</dbReference>
<dbReference type="PANTHER" id="PTHR10801">
    <property type="entry name" value="24-DEHYDROCHOLESTEROL REDUCTASE"/>
    <property type="match status" value="1"/>
</dbReference>
<dbReference type="FunFam" id="3.30.465.10:FF:000031">
    <property type="entry name" value="FAD binding domain protein"/>
    <property type="match status" value="1"/>
</dbReference>
<gene>
    <name evidence="8" type="ORF">MDCFG202_LOCUS488217</name>
</gene>
<comment type="caution">
    <text evidence="8">The sequence shown here is derived from an EMBL/GenBank/DDBJ whole genome shotgun (WGS) entry which is preliminary data.</text>
</comment>
<dbReference type="SUPFAM" id="SSF56176">
    <property type="entry name" value="FAD-binding/transporter-associated domain-like"/>
    <property type="match status" value="1"/>
</dbReference>
<dbReference type="PANTHER" id="PTHR10801:SF10">
    <property type="entry name" value="FAD BINDING DOMAIN PROTEIN (AFU_ORTHOLOGUE AFUA_6G14300)"/>
    <property type="match status" value="1"/>
</dbReference>
<evidence type="ECO:0000256" key="6">
    <source>
        <dbReference type="SAM" id="MobiDB-lite"/>
    </source>
</evidence>
<feature type="domain" description="FAD-binding PCMH-type" evidence="7">
    <location>
        <begin position="1"/>
        <end position="167"/>
    </location>
</feature>
<feature type="region of interest" description="Disordered" evidence="6">
    <location>
        <begin position="644"/>
        <end position="678"/>
    </location>
</feature>
<keyword evidence="5" id="KW-0472">Membrane</keyword>
<name>A0A9N8WY57_GIBZA</name>
<dbReference type="GO" id="GO:0050614">
    <property type="term" value="F:Delta24-sterol reductase activity"/>
    <property type="evidence" value="ECO:0007669"/>
    <property type="project" value="UniProtKB-EC"/>
</dbReference>
<protein>
    <recommendedName>
        <fullName evidence="2">Delta(24)-sterol reductase</fullName>
        <ecNumber evidence="2">1.3.1.72</ecNumber>
    </recommendedName>
</protein>
<dbReference type="EMBL" id="CAJPIJ010000174">
    <property type="protein sequence ID" value="CAG2002918.1"/>
    <property type="molecule type" value="Genomic_DNA"/>
</dbReference>
<comment type="subcellular location">
    <subcellularLocation>
        <location evidence="1">Membrane</location>
        <topology evidence="1">Single-pass membrane protein</topology>
    </subcellularLocation>
</comment>
<evidence type="ECO:0000256" key="4">
    <source>
        <dbReference type="ARBA" id="ARBA00022989"/>
    </source>
</evidence>
<dbReference type="GO" id="GO:0071949">
    <property type="term" value="F:FAD binding"/>
    <property type="evidence" value="ECO:0007669"/>
    <property type="project" value="InterPro"/>
</dbReference>
<evidence type="ECO:0000313" key="9">
    <source>
        <dbReference type="Proteomes" id="UP000746612"/>
    </source>
</evidence>
<dbReference type="GO" id="GO:0005737">
    <property type="term" value="C:cytoplasm"/>
    <property type="evidence" value="ECO:0007669"/>
    <property type="project" value="TreeGrafter"/>
</dbReference>
<keyword evidence="4" id="KW-1133">Transmembrane helix</keyword>
<dbReference type="GO" id="GO:0016020">
    <property type="term" value="C:membrane"/>
    <property type="evidence" value="ECO:0007669"/>
    <property type="project" value="UniProtKB-SubCell"/>
</dbReference>
<evidence type="ECO:0000313" key="8">
    <source>
        <dbReference type="EMBL" id="CAG2002918.1"/>
    </source>
</evidence>
<dbReference type="InterPro" id="IPR016169">
    <property type="entry name" value="FAD-bd_PCMH_sub2"/>
</dbReference>
<dbReference type="InterPro" id="IPR016166">
    <property type="entry name" value="FAD-bd_PCMH"/>
</dbReference>